<dbReference type="Pfam" id="PF02595">
    <property type="entry name" value="Gly_kinase"/>
    <property type="match status" value="1"/>
</dbReference>
<dbReference type="NCBIfam" id="TIGR00045">
    <property type="entry name" value="glycerate kinase"/>
    <property type="match status" value="1"/>
</dbReference>
<dbReference type="EMBL" id="ACBW01000042">
    <property type="protein sequence ID" value="EEF75134.1"/>
    <property type="molecule type" value="Genomic_DNA"/>
</dbReference>
<keyword evidence="1 2" id="KW-0808">Transferase</keyword>
<dbReference type="GO" id="GO:0008887">
    <property type="term" value="F:glycerate kinase activity"/>
    <property type="evidence" value="ECO:0007669"/>
    <property type="project" value="UniProtKB-UniRule"/>
</dbReference>
<dbReference type="InterPro" id="IPR004381">
    <property type="entry name" value="Glycerate_kinase"/>
</dbReference>
<evidence type="ECO:0000313" key="2">
    <source>
        <dbReference type="EMBL" id="EEF75134.1"/>
    </source>
</evidence>
<dbReference type="PANTHER" id="PTHR21599:SF0">
    <property type="entry name" value="GLYCERATE KINASE"/>
    <property type="match status" value="1"/>
</dbReference>
<gene>
    <name evidence="2" type="ORF">BACCOPRO_00617</name>
</gene>
<dbReference type="Proteomes" id="UP000014073">
    <property type="component" value="Unassembled WGS sequence"/>
</dbReference>
<dbReference type="Gene3D" id="3.90.1510.10">
    <property type="entry name" value="Glycerate kinase, domain 2"/>
    <property type="match status" value="1"/>
</dbReference>
<name>S0F4Y0_9BACT</name>
<keyword evidence="1 2" id="KW-0418">Kinase</keyword>
<reference evidence="2 3" key="1">
    <citation type="submission" date="2008-12" db="EMBL/GenBank/DDBJ databases">
        <authorList>
            <person name="Fulton L."/>
            <person name="Clifton S."/>
            <person name="Fulton B."/>
            <person name="Xu J."/>
            <person name="Minx P."/>
            <person name="Pepin K.H."/>
            <person name="Johnson M."/>
            <person name="Bhonagiri V."/>
            <person name="Nash W.E."/>
            <person name="Mardis E.R."/>
            <person name="Wilson R.K."/>
        </authorList>
    </citation>
    <scope>NUCLEOTIDE SEQUENCE [LARGE SCALE GENOMIC DNA]</scope>
    <source>
        <strain evidence="2 3">DSM 18228</strain>
    </source>
</reference>
<dbReference type="PANTHER" id="PTHR21599">
    <property type="entry name" value="GLYCERATE KINASE"/>
    <property type="match status" value="1"/>
</dbReference>
<protein>
    <submittedName>
        <fullName evidence="2">Glycerate kinase</fullName>
        <ecNumber evidence="2">2.7.1.31</ecNumber>
    </submittedName>
</protein>
<evidence type="ECO:0000256" key="1">
    <source>
        <dbReference type="PIRNR" id="PIRNR006078"/>
    </source>
</evidence>
<keyword evidence="3" id="KW-1185">Reference proteome</keyword>
<dbReference type="SUPFAM" id="SSF110738">
    <property type="entry name" value="Glycerate kinase I"/>
    <property type="match status" value="1"/>
</dbReference>
<organism evidence="2 3">
    <name type="scientific">Phocaeicola coprophilus DSM 18228 = JCM 13818</name>
    <dbReference type="NCBI Taxonomy" id="547042"/>
    <lineage>
        <taxon>Bacteria</taxon>
        <taxon>Pseudomonadati</taxon>
        <taxon>Bacteroidota</taxon>
        <taxon>Bacteroidia</taxon>
        <taxon>Bacteroidales</taxon>
        <taxon>Bacteroidaceae</taxon>
        <taxon>Phocaeicola</taxon>
    </lineage>
</organism>
<dbReference type="PIRSF" id="PIRSF006078">
    <property type="entry name" value="GlxK"/>
    <property type="match status" value="1"/>
</dbReference>
<dbReference type="EC" id="2.7.1.31" evidence="2"/>
<comment type="similarity">
    <text evidence="1">Belongs to the glycerate kinase type-1 family.</text>
</comment>
<dbReference type="GO" id="GO:0031388">
    <property type="term" value="P:organic acid phosphorylation"/>
    <property type="evidence" value="ECO:0007669"/>
    <property type="project" value="UniProtKB-UniRule"/>
</dbReference>
<dbReference type="AlphaFoldDB" id="S0F4Y0"/>
<sequence length="361" mass="38314">MIPMQILLAIDSFKGCLSSEEVEAAFSQALTARGADVRSLPMSDGGEGMLPAFITALHGQLLETEVHDPLMRPVTASYGLTPDGTAVIETAQACGLTRLSAEERNPLVATTYGVGELVAHAFQQGARRFIIGLGGSGTSDAGKGMLQGLTNSLAPGGMIEDILNGPLAGCSFVLASDVRNPLYGPEGAAHIFAPQKGATPEMVEELDRRARQFAEESARRMGKDTSSRPGAGAAGGLGYAFLQYLQATTQSGADLLLDLSGFDRLLADTGLVITGEGHADRQTLMGKLPERVMRRAQAKLVPTWLVAGKASDTQALLNAGFSRVDNLAPDNMPLEEAIRPEVTRENIRRWVESVWNQLPTI</sequence>
<comment type="caution">
    <text evidence="2">The sequence shown here is derived from an EMBL/GenBank/DDBJ whole genome shotgun (WGS) entry which is preliminary data.</text>
</comment>
<dbReference type="HOGENOM" id="CLU_028255_0_0_10"/>
<dbReference type="eggNOG" id="COG1929">
    <property type="taxonomic scope" value="Bacteria"/>
</dbReference>
<proteinExistence type="inferred from homology"/>
<dbReference type="InterPro" id="IPR018193">
    <property type="entry name" value="Glyc_kinase_flavodox-like_fold"/>
</dbReference>
<accession>S0F4Y0</accession>
<dbReference type="InterPro" id="IPR036129">
    <property type="entry name" value="Glycerate_kinase_sf"/>
</dbReference>
<evidence type="ECO:0000313" key="3">
    <source>
        <dbReference type="Proteomes" id="UP000014073"/>
    </source>
</evidence>
<dbReference type="STRING" id="547042.BACCOPRO_00617"/>